<name>A0A0G4FKS7_9ALVE</name>
<feature type="compositionally biased region" description="Basic and acidic residues" evidence="2">
    <location>
        <begin position="332"/>
        <end position="376"/>
    </location>
</feature>
<proteinExistence type="predicted"/>
<protein>
    <submittedName>
        <fullName evidence="3">Uncharacterized protein</fullName>
    </submittedName>
</protein>
<reference evidence="3" key="1">
    <citation type="submission" date="2014-11" db="EMBL/GenBank/DDBJ databases">
        <authorList>
            <person name="Otto D Thomas"/>
            <person name="Naeem Raeece"/>
        </authorList>
    </citation>
    <scope>NUCLEOTIDE SEQUENCE</scope>
</reference>
<evidence type="ECO:0000256" key="1">
    <source>
        <dbReference type="SAM" id="Coils"/>
    </source>
</evidence>
<evidence type="ECO:0000256" key="2">
    <source>
        <dbReference type="SAM" id="MobiDB-lite"/>
    </source>
</evidence>
<feature type="compositionally biased region" description="Basic residues" evidence="2">
    <location>
        <begin position="220"/>
        <end position="235"/>
    </location>
</feature>
<feature type="compositionally biased region" description="Basic and acidic residues" evidence="2">
    <location>
        <begin position="99"/>
        <end position="110"/>
    </location>
</feature>
<accession>A0A0G4FKS7</accession>
<feature type="region of interest" description="Disordered" evidence="2">
    <location>
        <begin position="1"/>
        <end position="123"/>
    </location>
</feature>
<organism evidence="3">
    <name type="scientific">Chromera velia CCMP2878</name>
    <dbReference type="NCBI Taxonomy" id="1169474"/>
    <lineage>
        <taxon>Eukaryota</taxon>
        <taxon>Sar</taxon>
        <taxon>Alveolata</taxon>
        <taxon>Colpodellida</taxon>
        <taxon>Chromeraceae</taxon>
        <taxon>Chromera</taxon>
    </lineage>
</organism>
<feature type="region of interest" description="Disordered" evidence="2">
    <location>
        <begin position="629"/>
        <end position="672"/>
    </location>
</feature>
<dbReference type="AlphaFoldDB" id="A0A0G4FKS7"/>
<feature type="coiled-coil region" evidence="1">
    <location>
        <begin position="457"/>
        <end position="516"/>
    </location>
</feature>
<feature type="region of interest" description="Disordered" evidence="2">
    <location>
        <begin position="152"/>
        <end position="188"/>
    </location>
</feature>
<feature type="compositionally biased region" description="Polar residues" evidence="2">
    <location>
        <begin position="111"/>
        <end position="123"/>
    </location>
</feature>
<dbReference type="EMBL" id="CDMZ01000438">
    <property type="protein sequence ID" value="CEM14257.1"/>
    <property type="molecule type" value="Genomic_DNA"/>
</dbReference>
<dbReference type="VEuPathDB" id="CryptoDB:Cvel_17482"/>
<gene>
    <name evidence="3" type="ORF">Cvel_17482</name>
</gene>
<feature type="region of interest" description="Disordered" evidence="2">
    <location>
        <begin position="206"/>
        <end position="241"/>
    </location>
</feature>
<keyword evidence="1" id="KW-0175">Coiled coil</keyword>
<feature type="region of interest" description="Disordered" evidence="2">
    <location>
        <begin position="253"/>
        <end position="376"/>
    </location>
</feature>
<sequence>MLFSVENEETKVAESNDSPSPEGEKGAAEGPTHPDSPPPEREEGSPGPSRPFSTEAHLPGESKDVATPSSSSLHKQAVPCPTHPRESEQESPQPIGTEETPRDSHTDARHTIQQPTPCMSDPSTLHRTLRCFTTGLPSAGVLGHIQAPVLNQPKDFPLQTSTTDRGTHAGPKTSRNGPLLQQQQQRPRDLPACIVHLSLTEEGEGQSFTSLTARPASAHCARRRFRSSPPRHGRGWGKGSVLEGLRRPRHFASLSGCRPLSAETQSRRDSQRVPSRPHSAVTRLPPFSRPHTPLADGSPSSDHFLRRRERLMGPDGRVLSLQERAKERQRRRIEAEREREEERGREKERELEAEAEAAAERERERRKAELSASRPDPHCLHEHRRIALEFLSDRVRALSDTLVEEQQARLRAEAEAEAVGVLNQTLRATLSRGETDVERRVVEEFDERLREAVGALKVQHEKQTAEAESRVREVVEEREWLKRQLQEEREKQKVVKADYETQLSLLRSQLSEAQTANAEQSAVAIDSSTLLALRRTIESQRSSLAQWVDAETARRTEQYRQTALAQEKRVFEEREGLEKLMQQVLLESIEHHQAVAAGFQQAVEAERQRAWGRELRWIAAAERRRLLAGKGRDQSGGAARTHTLSRGGGGSPSAPSYVLPTKPWEGPQAAAGGGGLSLLESAAVKAGGLPAGGTREARAN</sequence>
<evidence type="ECO:0000313" key="3">
    <source>
        <dbReference type="EMBL" id="CEM14257.1"/>
    </source>
</evidence>